<dbReference type="PROSITE" id="PS00061">
    <property type="entry name" value="ADH_SHORT"/>
    <property type="match status" value="1"/>
</dbReference>
<dbReference type="PANTHER" id="PTHR43477">
    <property type="entry name" value="DIHYDROANTICAPSIN 7-DEHYDROGENASE"/>
    <property type="match status" value="1"/>
</dbReference>
<accession>A0ABV7DHF6</accession>
<dbReference type="InterPro" id="IPR036291">
    <property type="entry name" value="NAD(P)-bd_dom_sf"/>
</dbReference>
<evidence type="ECO:0000256" key="1">
    <source>
        <dbReference type="ARBA" id="ARBA00006484"/>
    </source>
</evidence>
<organism evidence="3 4">
    <name type="scientific">Shinella pollutisoli</name>
    <dbReference type="NCBI Taxonomy" id="2250594"/>
    <lineage>
        <taxon>Bacteria</taxon>
        <taxon>Pseudomonadati</taxon>
        <taxon>Pseudomonadota</taxon>
        <taxon>Alphaproteobacteria</taxon>
        <taxon>Hyphomicrobiales</taxon>
        <taxon>Rhizobiaceae</taxon>
        <taxon>Shinella</taxon>
    </lineage>
</organism>
<keyword evidence="2 3" id="KW-0560">Oxidoreductase</keyword>
<dbReference type="NCBIfam" id="NF005559">
    <property type="entry name" value="PRK07231.1"/>
    <property type="match status" value="1"/>
</dbReference>
<proteinExistence type="inferred from homology"/>
<evidence type="ECO:0000313" key="3">
    <source>
        <dbReference type="EMBL" id="MFC3074340.1"/>
    </source>
</evidence>
<dbReference type="InterPro" id="IPR020904">
    <property type="entry name" value="Sc_DH/Rdtase_CS"/>
</dbReference>
<dbReference type="Gene3D" id="3.40.50.720">
    <property type="entry name" value="NAD(P)-binding Rossmann-like Domain"/>
    <property type="match status" value="1"/>
</dbReference>
<gene>
    <name evidence="3" type="ORF">ACFOHH_14610</name>
</gene>
<dbReference type="PRINTS" id="PR00080">
    <property type="entry name" value="SDRFAMILY"/>
</dbReference>
<name>A0ABV7DHF6_9HYPH</name>
<comment type="similarity">
    <text evidence="1">Belongs to the short-chain dehydrogenases/reductases (SDR) family.</text>
</comment>
<dbReference type="InterPro" id="IPR002347">
    <property type="entry name" value="SDR_fam"/>
</dbReference>
<reference evidence="4" key="1">
    <citation type="journal article" date="2019" name="Int. J. Syst. Evol. Microbiol.">
        <title>The Global Catalogue of Microorganisms (GCM) 10K type strain sequencing project: providing services to taxonomists for standard genome sequencing and annotation.</title>
        <authorList>
            <consortium name="The Broad Institute Genomics Platform"/>
            <consortium name="The Broad Institute Genome Sequencing Center for Infectious Disease"/>
            <person name="Wu L."/>
            <person name="Ma J."/>
        </authorList>
    </citation>
    <scope>NUCLEOTIDE SEQUENCE [LARGE SCALE GENOMIC DNA]</scope>
    <source>
        <strain evidence="4">KCTC 52677</strain>
    </source>
</reference>
<dbReference type="EC" id="1.1.1.-" evidence="3"/>
<dbReference type="Pfam" id="PF13561">
    <property type="entry name" value="adh_short_C2"/>
    <property type="match status" value="1"/>
</dbReference>
<protein>
    <submittedName>
        <fullName evidence="3">SDR family NAD(P)-dependent oxidoreductase</fullName>
        <ecNumber evidence="3">1.1.1.-</ecNumber>
    </submittedName>
</protein>
<comment type="caution">
    <text evidence="3">The sequence shown here is derived from an EMBL/GenBank/DDBJ whole genome shotgun (WGS) entry which is preliminary data.</text>
</comment>
<dbReference type="RefSeq" id="WP_257315287.1">
    <property type="nucleotide sequence ID" value="NZ_JANFDG010000011.1"/>
</dbReference>
<sequence length="260" mass="26757">MNGLLEDKVALVTAAGTGIGRAGAVKMAGAGAKVYVTDRDPDAAARTAEIINGNGGTAVAAGLDVADFGQIGTAVRNCLEALGRIDILHNHAGIQIAGKAGDVRIEDFERSVAINVTAQLAAVKAVLPVMVRQSGGVILNTASNAGVVVDHGMLAYNTTKSAVITMTRQIALDYGRSGIRVNALCPGWVDTPFNLPYERQLGGRDALEAVVRDKVPLGRFGTLDEIATAILFLVSPMSSYLTGQALVVDGGESIASASQS</sequence>
<dbReference type="CDD" id="cd05233">
    <property type="entry name" value="SDR_c"/>
    <property type="match status" value="1"/>
</dbReference>
<dbReference type="GO" id="GO:0016491">
    <property type="term" value="F:oxidoreductase activity"/>
    <property type="evidence" value="ECO:0007669"/>
    <property type="project" value="UniProtKB-KW"/>
</dbReference>
<evidence type="ECO:0000256" key="2">
    <source>
        <dbReference type="ARBA" id="ARBA00023002"/>
    </source>
</evidence>
<dbReference type="PRINTS" id="PR00081">
    <property type="entry name" value="GDHRDH"/>
</dbReference>
<dbReference type="InterPro" id="IPR051122">
    <property type="entry name" value="SDR_DHRS6-like"/>
</dbReference>
<keyword evidence="4" id="KW-1185">Reference proteome</keyword>
<dbReference type="PANTHER" id="PTHR43477:SF1">
    <property type="entry name" value="DIHYDROANTICAPSIN 7-DEHYDROGENASE"/>
    <property type="match status" value="1"/>
</dbReference>
<evidence type="ECO:0000313" key="4">
    <source>
        <dbReference type="Proteomes" id="UP001595377"/>
    </source>
</evidence>
<dbReference type="EMBL" id="JBHRSP010000023">
    <property type="protein sequence ID" value="MFC3074340.1"/>
    <property type="molecule type" value="Genomic_DNA"/>
</dbReference>
<dbReference type="Proteomes" id="UP001595377">
    <property type="component" value="Unassembled WGS sequence"/>
</dbReference>
<dbReference type="SUPFAM" id="SSF51735">
    <property type="entry name" value="NAD(P)-binding Rossmann-fold domains"/>
    <property type="match status" value="1"/>
</dbReference>